<dbReference type="InterPro" id="IPR016040">
    <property type="entry name" value="NAD(P)-bd_dom"/>
</dbReference>
<dbReference type="EMBL" id="BSPO01000003">
    <property type="protein sequence ID" value="GLS84448.1"/>
    <property type="molecule type" value="Genomic_DNA"/>
</dbReference>
<comment type="caution">
    <text evidence="2">The sequence shown here is derived from an EMBL/GenBank/DDBJ whole genome shotgun (WGS) entry which is preliminary data.</text>
</comment>
<dbReference type="SUPFAM" id="SSF51735">
    <property type="entry name" value="NAD(P)-binding Rossmann-fold domains"/>
    <property type="match status" value="1"/>
</dbReference>
<evidence type="ECO:0000313" key="2">
    <source>
        <dbReference type="EMBL" id="GLS84448.1"/>
    </source>
</evidence>
<proteinExistence type="predicted"/>
<dbReference type="InterPro" id="IPR036291">
    <property type="entry name" value="NAD(P)-bd_dom_sf"/>
</dbReference>
<dbReference type="Gene3D" id="3.40.50.720">
    <property type="entry name" value="NAD(P)-binding Rossmann-like Domain"/>
    <property type="match status" value="1"/>
</dbReference>
<evidence type="ECO:0000259" key="1">
    <source>
        <dbReference type="Pfam" id="PF13460"/>
    </source>
</evidence>
<reference evidence="2 3" key="1">
    <citation type="journal article" date="2014" name="Int. J. Syst. Evol. Microbiol.">
        <title>Complete genome sequence of Corynebacterium casei LMG S-19264T (=DSM 44701T), isolated from a smear-ripened cheese.</title>
        <authorList>
            <consortium name="US DOE Joint Genome Institute (JGI-PGF)"/>
            <person name="Walter F."/>
            <person name="Albersmeier A."/>
            <person name="Kalinowski J."/>
            <person name="Ruckert C."/>
        </authorList>
    </citation>
    <scope>NUCLEOTIDE SEQUENCE [LARGE SCALE GENOMIC DNA]</scope>
    <source>
        <strain evidence="2 3">NBRC 112785</strain>
    </source>
</reference>
<sequence>MSILILGATGNTGAELVRQLQANNHEFYVMARSDTAADKLNLNVDQVRIATFDDSDKLTQAMQGIRKIYVAMPAHPSNEDWMVNIINAAKTASVEQVVKLSGMGAAKDANSEIIRTHVVTDDLLKNSGLGYTIVQPNSFFQNLYGSLGTINAMGKFFLPLANAKQSVVDIRDVAAVALTALTQDGHTGETYLLSGPQALTFSEQAQMLSQAAGKPIEYVAVSQDDAEQAMKQAGMDDWTAEKLAEILAWFGEGHYATVTDTVERVTSKPARTFSAFAEEFAHAVQ</sequence>
<dbReference type="Pfam" id="PF13460">
    <property type="entry name" value="NAD_binding_10"/>
    <property type="match status" value="1"/>
</dbReference>
<protein>
    <submittedName>
        <fullName evidence="2">NAD(P)-dependent oxidoreductase</fullName>
    </submittedName>
</protein>
<feature type="domain" description="NAD(P)-binding" evidence="1">
    <location>
        <begin position="7"/>
        <end position="183"/>
    </location>
</feature>
<keyword evidence="3" id="KW-1185">Reference proteome</keyword>
<dbReference type="InterPro" id="IPR051604">
    <property type="entry name" value="Ergot_Alk_Oxidoreductase"/>
</dbReference>
<dbReference type="Proteomes" id="UP001157439">
    <property type="component" value="Unassembled WGS sequence"/>
</dbReference>
<dbReference type="PANTHER" id="PTHR43162:SF1">
    <property type="entry name" value="PRESTALK A DIFFERENTIATION PROTEIN A"/>
    <property type="match status" value="1"/>
</dbReference>
<dbReference type="AlphaFoldDB" id="A0AA37TPE1"/>
<evidence type="ECO:0000313" key="3">
    <source>
        <dbReference type="Proteomes" id="UP001157439"/>
    </source>
</evidence>
<gene>
    <name evidence="2" type="ORF">GCM10007894_24250</name>
</gene>
<dbReference type="Gene3D" id="3.90.25.10">
    <property type="entry name" value="UDP-galactose 4-epimerase, domain 1"/>
    <property type="match status" value="1"/>
</dbReference>
<name>A0AA37TPE1_9GAMM</name>
<dbReference type="PANTHER" id="PTHR43162">
    <property type="match status" value="1"/>
</dbReference>
<organism evidence="2 3">
    <name type="scientific">Paraferrimonas haliotis</name>
    <dbReference type="NCBI Taxonomy" id="2013866"/>
    <lineage>
        <taxon>Bacteria</taxon>
        <taxon>Pseudomonadati</taxon>
        <taxon>Pseudomonadota</taxon>
        <taxon>Gammaproteobacteria</taxon>
        <taxon>Alteromonadales</taxon>
        <taxon>Ferrimonadaceae</taxon>
        <taxon>Paraferrimonas</taxon>
    </lineage>
</organism>
<dbReference type="CDD" id="cd05269">
    <property type="entry name" value="TMR_SDR_a"/>
    <property type="match status" value="1"/>
</dbReference>
<accession>A0AA37TPE1</accession>
<dbReference type="RefSeq" id="WP_095500428.1">
    <property type="nucleotide sequence ID" value="NZ_BSPO01000003.1"/>
</dbReference>